<evidence type="ECO:0000313" key="3">
    <source>
        <dbReference type="Proteomes" id="UP001651880"/>
    </source>
</evidence>
<dbReference type="InterPro" id="IPR011042">
    <property type="entry name" value="6-blade_b-propeller_TolB-like"/>
</dbReference>
<reference evidence="2 3" key="1">
    <citation type="submission" date="2021-10" db="EMBL/GenBank/DDBJ databases">
        <title>Lutispora strain m25 sp. nov., a thermophilic, non-spore-forming bacterium isolated from a lab-scale methanogenic bioreactor digesting anaerobic sludge.</title>
        <authorList>
            <person name="El Houari A."/>
            <person name="Mcdonald J."/>
        </authorList>
    </citation>
    <scope>NUCLEOTIDE SEQUENCE [LARGE SCALE GENOMIC DNA]</scope>
    <source>
        <strain evidence="3">m25</strain>
    </source>
</reference>
<sequence length="305" mass="35681">MSIQKITFKRIEVIAGEDGYFNYPSGICFNPDNDEFYITDLHNSRICSFNRKTHEKRTLTTRIMMNSGIQHLKRPLGISYNPLVGLAVTDVEYNMIFVLDKDNDIWIPIIEDYMVNNDRKKNLNLPSGVAVDDDGNFYTNDFLNNRICRIAPDGRIDILIDSSIGNEDADTNEIIKIDKPYGIYLSNNRLYFTDTGNHMIRYVQLNDNTLHSIRIDKDILELNSPIAVTLDNKGYIYVCEQRRIYCVDPNTNSCVFLINKDNWRNYMQCFHLKERLCYAGAIFVRNNREVYWLDTIKNLIYRITM</sequence>
<dbReference type="RefSeq" id="WP_255228635.1">
    <property type="nucleotide sequence ID" value="NZ_JAJEKE010000018.1"/>
</dbReference>
<comment type="caution">
    <text evidence="2">The sequence shown here is derived from an EMBL/GenBank/DDBJ whole genome shotgun (WGS) entry which is preliminary data.</text>
</comment>
<dbReference type="Proteomes" id="UP001651880">
    <property type="component" value="Unassembled WGS sequence"/>
</dbReference>
<evidence type="ECO:0000256" key="1">
    <source>
        <dbReference type="ARBA" id="ARBA00022737"/>
    </source>
</evidence>
<dbReference type="Pfam" id="PF01436">
    <property type="entry name" value="NHL"/>
    <property type="match status" value="1"/>
</dbReference>
<name>A0ABT1NIL5_9FIRM</name>
<organism evidence="2 3">
    <name type="scientific">Lutispora saccharofermentans</name>
    <dbReference type="NCBI Taxonomy" id="3024236"/>
    <lineage>
        <taxon>Bacteria</taxon>
        <taxon>Bacillati</taxon>
        <taxon>Bacillota</taxon>
        <taxon>Clostridia</taxon>
        <taxon>Lutisporales</taxon>
        <taxon>Lutisporaceae</taxon>
        <taxon>Lutispora</taxon>
    </lineage>
</organism>
<keyword evidence="1" id="KW-0677">Repeat</keyword>
<dbReference type="SUPFAM" id="SSF101898">
    <property type="entry name" value="NHL repeat"/>
    <property type="match status" value="1"/>
</dbReference>
<dbReference type="PANTHER" id="PTHR40274">
    <property type="entry name" value="VIRGINIAMYCIN B LYASE"/>
    <property type="match status" value="1"/>
</dbReference>
<protein>
    <submittedName>
        <fullName evidence="2">NHL repeat-containing protein</fullName>
    </submittedName>
</protein>
<dbReference type="PANTHER" id="PTHR40274:SF3">
    <property type="entry name" value="VIRGINIAMYCIN B LYASE"/>
    <property type="match status" value="1"/>
</dbReference>
<dbReference type="InterPro" id="IPR001258">
    <property type="entry name" value="NHL_repeat"/>
</dbReference>
<keyword evidence="3" id="KW-1185">Reference proteome</keyword>
<accession>A0ABT1NIL5</accession>
<dbReference type="CDD" id="cd05819">
    <property type="entry name" value="NHL"/>
    <property type="match status" value="1"/>
</dbReference>
<proteinExistence type="predicted"/>
<gene>
    <name evidence="2" type="ORF">LJD61_16435</name>
</gene>
<dbReference type="Gene3D" id="2.120.10.30">
    <property type="entry name" value="TolB, C-terminal domain"/>
    <property type="match status" value="2"/>
</dbReference>
<evidence type="ECO:0000313" key="2">
    <source>
        <dbReference type="EMBL" id="MCQ1531115.1"/>
    </source>
</evidence>
<dbReference type="InterPro" id="IPR051344">
    <property type="entry name" value="Vgb"/>
</dbReference>
<dbReference type="EMBL" id="JAJEKE010000018">
    <property type="protein sequence ID" value="MCQ1531115.1"/>
    <property type="molecule type" value="Genomic_DNA"/>
</dbReference>